<comment type="similarity">
    <text evidence="1">Belongs to the aspartyl/asparaginyl beta-hydroxylase family.</text>
</comment>
<dbReference type="InterPro" id="IPR027443">
    <property type="entry name" value="IPNS-like_sf"/>
</dbReference>
<sequence length="592" mass="63266">MVKVQLTLVEGAAAGFSVKLELPEKWLGLPTSKLVKTFAGRAAKSGKPCGALEVVGRGGDAVEGATLIGDIVDGDAPHLRLRPARARRRAAGAEARGRAEASAAPARGAEARGAEARGAAAAAGPRRRLRGREAARGRLPRGGRRPLPGAHAVRGSRARDGRHQAALDAASEALATCYPPSGPGGGGDPRVALVGASLALTLEFVAGAALAQLGRALAAEERYLLAYALCFYPDAVDLRDRAAPARAELAGTWRNVAHNLVLLLCGSGKAADAVPFAAAVARHAARGDAEPWYELGTVAIDAGFDDVAADAYARAIRANPKHGASYVNLIQTLEKRRGPGDATKVRALGAAAVDHGVLWSHAMQRPPHWFPGLKSEPWHDAAAYWFTKLLRDNFEAIRDEYLGFRSYAAAVESDAPGHEVGSRPGFAHDGTLTVAGSWKEHVFYAGGYRDEETCRRFPRTARVVDDIAEATGAALCGCGETLFSTLAPGTRLRPHCGSTNARLTCHFGVVVPDGDVKIRCGDEWRKWVEGDSIVFDDSWEHEVRHDGDSPRCVLLMNFWHPDFPAHLRVPEWRDKAHNNMLHKYSVPLSRGC</sequence>
<evidence type="ECO:0000256" key="1">
    <source>
        <dbReference type="ARBA" id="ARBA00007730"/>
    </source>
</evidence>
<dbReference type="Proteomes" id="UP001363151">
    <property type="component" value="Unassembled WGS sequence"/>
</dbReference>
<protein>
    <submittedName>
        <fullName evidence="5">Peptide-aspartate beta-dioxygenase</fullName>
    </submittedName>
</protein>
<comment type="caution">
    <text evidence="5">The sequence shown here is derived from an EMBL/GenBank/DDBJ whole genome shotgun (WGS) entry which is preliminary data.</text>
</comment>
<dbReference type="Pfam" id="PF05118">
    <property type="entry name" value="Asp_Arg_Hydrox"/>
    <property type="match status" value="1"/>
</dbReference>
<name>A0ABR1FJ42_AURAN</name>
<accession>A0ABR1FJ42</accession>
<dbReference type="InterPro" id="IPR039038">
    <property type="entry name" value="ASPH"/>
</dbReference>
<dbReference type="SUPFAM" id="SSF51197">
    <property type="entry name" value="Clavaminate synthase-like"/>
    <property type="match status" value="1"/>
</dbReference>
<keyword evidence="2" id="KW-0802">TPR repeat</keyword>
<dbReference type="Gene3D" id="2.60.120.330">
    <property type="entry name" value="B-lactam Antibiotic, Isopenicillin N Synthase, Chain"/>
    <property type="match status" value="1"/>
</dbReference>
<dbReference type="SUPFAM" id="SSF48452">
    <property type="entry name" value="TPR-like"/>
    <property type="match status" value="1"/>
</dbReference>
<feature type="domain" description="Aspartyl/asparaginy/proline hydroxylase" evidence="4">
    <location>
        <begin position="392"/>
        <end position="561"/>
    </location>
</feature>
<dbReference type="InterPro" id="IPR011990">
    <property type="entry name" value="TPR-like_helical_dom_sf"/>
</dbReference>
<dbReference type="InterPro" id="IPR007803">
    <property type="entry name" value="Asp/Arg/Pro-Hydrxlase"/>
</dbReference>
<dbReference type="PROSITE" id="PS50005">
    <property type="entry name" value="TPR"/>
    <property type="match status" value="1"/>
</dbReference>
<evidence type="ECO:0000313" key="6">
    <source>
        <dbReference type="Proteomes" id="UP001363151"/>
    </source>
</evidence>
<gene>
    <name evidence="5" type="primary">ASPH</name>
    <name evidence="5" type="ORF">SO694_00082042</name>
</gene>
<proteinExistence type="inferred from homology"/>
<feature type="region of interest" description="Disordered" evidence="3">
    <location>
        <begin position="85"/>
        <end position="160"/>
    </location>
</feature>
<evidence type="ECO:0000313" key="5">
    <source>
        <dbReference type="EMBL" id="KAK7231828.1"/>
    </source>
</evidence>
<dbReference type="PANTHER" id="PTHR12366">
    <property type="entry name" value="ASPARTYL/ASPARAGINYL BETA-HYDROXYLASE"/>
    <property type="match status" value="1"/>
</dbReference>
<evidence type="ECO:0000256" key="3">
    <source>
        <dbReference type="SAM" id="MobiDB-lite"/>
    </source>
</evidence>
<organism evidence="5 6">
    <name type="scientific">Aureococcus anophagefferens</name>
    <name type="common">Harmful bloom alga</name>
    <dbReference type="NCBI Taxonomy" id="44056"/>
    <lineage>
        <taxon>Eukaryota</taxon>
        <taxon>Sar</taxon>
        <taxon>Stramenopiles</taxon>
        <taxon>Ochrophyta</taxon>
        <taxon>Pelagophyceae</taxon>
        <taxon>Pelagomonadales</taxon>
        <taxon>Pelagomonadaceae</taxon>
        <taxon>Aureococcus</taxon>
    </lineage>
</organism>
<dbReference type="EMBL" id="JBBJCI010000373">
    <property type="protein sequence ID" value="KAK7231828.1"/>
    <property type="molecule type" value="Genomic_DNA"/>
</dbReference>
<dbReference type="Gene3D" id="1.25.40.10">
    <property type="entry name" value="Tetratricopeptide repeat domain"/>
    <property type="match status" value="1"/>
</dbReference>
<reference evidence="5 6" key="1">
    <citation type="submission" date="2024-03" db="EMBL/GenBank/DDBJ databases">
        <title>Aureococcus anophagefferens CCMP1851 and Kratosvirus quantuckense: Draft genome of a second virus-susceptible host strain in the model system.</title>
        <authorList>
            <person name="Chase E."/>
            <person name="Truchon A.R."/>
            <person name="Schepens W."/>
            <person name="Wilhelm S.W."/>
        </authorList>
    </citation>
    <scope>NUCLEOTIDE SEQUENCE [LARGE SCALE GENOMIC DNA]</scope>
    <source>
        <strain evidence="5 6">CCMP1851</strain>
    </source>
</reference>
<evidence type="ECO:0000256" key="2">
    <source>
        <dbReference type="PROSITE-ProRule" id="PRU00339"/>
    </source>
</evidence>
<dbReference type="InterPro" id="IPR019734">
    <property type="entry name" value="TPR_rpt"/>
</dbReference>
<feature type="repeat" description="TPR" evidence="2">
    <location>
        <begin position="289"/>
        <end position="322"/>
    </location>
</feature>
<keyword evidence="6" id="KW-1185">Reference proteome</keyword>
<dbReference type="PANTHER" id="PTHR12366:SF29">
    <property type="entry name" value="ASPARTYL BETA-HYDROXYLASE, ISOFORM L"/>
    <property type="match status" value="1"/>
</dbReference>
<evidence type="ECO:0000259" key="4">
    <source>
        <dbReference type="Pfam" id="PF05118"/>
    </source>
</evidence>